<accession>A0A818YUW9</accession>
<name>A0A818YUW9_9BILA</name>
<feature type="non-terminal residue" evidence="1">
    <location>
        <position position="1"/>
    </location>
</feature>
<dbReference type="Proteomes" id="UP000663836">
    <property type="component" value="Unassembled WGS sequence"/>
</dbReference>
<sequence>TSQNFYPLKLQNELYIKLLDDSIVAAISDIDLLEYVTNKAYSN</sequence>
<protein>
    <submittedName>
        <fullName evidence="1">Uncharacterized protein</fullName>
    </submittedName>
</protein>
<reference evidence="1" key="1">
    <citation type="submission" date="2021-02" db="EMBL/GenBank/DDBJ databases">
        <authorList>
            <person name="Nowell W R."/>
        </authorList>
    </citation>
    <scope>NUCLEOTIDE SEQUENCE</scope>
</reference>
<gene>
    <name evidence="1" type="ORF">JBS370_LOCUS12781</name>
</gene>
<comment type="caution">
    <text evidence="1">The sequence shown here is derived from an EMBL/GenBank/DDBJ whole genome shotgun (WGS) entry which is preliminary data.</text>
</comment>
<organism evidence="1 2">
    <name type="scientific">Rotaria sordida</name>
    <dbReference type="NCBI Taxonomy" id="392033"/>
    <lineage>
        <taxon>Eukaryota</taxon>
        <taxon>Metazoa</taxon>
        <taxon>Spiralia</taxon>
        <taxon>Gnathifera</taxon>
        <taxon>Rotifera</taxon>
        <taxon>Eurotatoria</taxon>
        <taxon>Bdelloidea</taxon>
        <taxon>Philodinida</taxon>
        <taxon>Philodinidae</taxon>
        <taxon>Rotaria</taxon>
    </lineage>
</organism>
<proteinExistence type="predicted"/>
<dbReference type="EMBL" id="CAJOBD010001060">
    <property type="protein sequence ID" value="CAF3754934.1"/>
    <property type="molecule type" value="Genomic_DNA"/>
</dbReference>
<evidence type="ECO:0000313" key="2">
    <source>
        <dbReference type="Proteomes" id="UP000663836"/>
    </source>
</evidence>
<dbReference type="Gene3D" id="3.40.190.10">
    <property type="entry name" value="Periplasmic binding protein-like II"/>
    <property type="match status" value="1"/>
</dbReference>
<dbReference type="AlphaFoldDB" id="A0A818YUW9"/>
<evidence type="ECO:0000313" key="1">
    <source>
        <dbReference type="EMBL" id="CAF3754934.1"/>
    </source>
</evidence>